<dbReference type="RefSeq" id="WP_013172881.1">
    <property type="nucleotide sequence ID" value="NC_014219.1"/>
</dbReference>
<sequence length="134" mass="15458">MRVLFYDGFCNLCDASVQFILKHERDEQLSFCSLESHLGLTLMAHHPELKEIDAIILVDTEAETIHTASNAVIEISKHLRLPWSLVSLGGIAPFSLRETLYRFVAKNRYRVFGQKEACRLPNKQMRHRFLDTAQ</sequence>
<dbReference type="Proteomes" id="UP000000271">
    <property type="component" value="Chromosome"/>
</dbReference>
<name>D6XUH3_BACIE</name>
<dbReference type="AlphaFoldDB" id="D6XUH3"/>
<dbReference type="InterPro" id="IPR052927">
    <property type="entry name" value="DCC_oxidoreductase"/>
</dbReference>
<dbReference type="EMBL" id="CP001791">
    <property type="protein sequence ID" value="ADH99459.1"/>
    <property type="molecule type" value="Genomic_DNA"/>
</dbReference>
<proteinExistence type="predicted"/>
<dbReference type="eggNOG" id="COG3011">
    <property type="taxonomic scope" value="Bacteria"/>
</dbReference>
<gene>
    <name evidence="1" type="ordered locus">Bsel_1955</name>
</gene>
<dbReference type="HOGENOM" id="CLU_092206_2_1_9"/>
<evidence type="ECO:0000313" key="2">
    <source>
        <dbReference type="Proteomes" id="UP000000271"/>
    </source>
</evidence>
<dbReference type="KEGG" id="bse:Bsel_1955"/>
<dbReference type="GO" id="GO:0015035">
    <property type="term" value="F:protein-disulfide reductase activity"/>
    <property type="evidence" value="ECO:0007669"/>
    <property type="project" value="InterPro"/>
</dbReference>
<dbReference type="InterPro" id="IPR007263">
    <property type="entry name" value="DCC1-like"/>
</dbReference>
<dbReference type="OrthoDB" id="9785438at2"/>
<organism evidence="1 2">
    <name type="scientific">Bacillus selenitireducens (strain ATCC 700615 / DSM 15326 / MLS10)</name>
    <dbReference type="NCBI Taxonomy" id="439292"/>
    <lineage>
        <taxon>Bacteria</taxon>
        <taxon>Bacillati</taxon>
        <taxon>Bacillota</taxon>
        <taxon>Bacilli</taxon>
        <taxon>Bacillales</taxon>
        <taxon>Bacillaceae</taxon>
        <taxon>Salisediminibacterium</taxon>
    </lineage>
</organism>
<keyword evidence="2" id="KW-1185">Reference proteome</keyword>
<evidence type="ECO:0000313" key="1">
    <source>
        <dbReference type="EMBL" id="ADH99459.1"/>
    </source>
</evidence>
<reference evidence="1" key="1">
    <citation type="submission" date="2009-10" db="EMBL/GenBank/DDBJ databases">
        <title>Complete sequence of Bacillus selenitireducens MLS10.</title>
        <authorList>
            <consortium name="US DOE Joint Genome Institute"/>
            <person name="Lucas S."/>
            <person name="Copeland A."/>
            <person name="Lapidus A."/>
            <person name="Glavina del Rio T."/>
            <person name="Dalin E."/>
            <person name="Tice H."/>
            <person name="Bruce D."/>
            <person name="Goodwin L."/>
            <person name="Pitluck S."/>
            <person name="Sims D."/>
            <person name="Brettin T."/>
            <person name="Detter J.C."/>
            <person name="Han C."/>
            <person name="Larimer F."/>
            <person name="Land M."/>
            <person name="Hauser L."/>
            <person name="Kyrpides N."/>
            <person name="Ovchinnikova G."/>
            <person name="Stolz J."/>
        </authorList>
    </citation>
    <scope>NUCLEOTIDE SEQUENCE [LARGE SCALE GENOMIC DNA]</scope>
    <source>
        <strain evidence="1">MLS10</strain>
    </source>
</reference>
<dbReference type="PANTHER" id="PTHR33639">
    <property type="entry name" value="THIOL-DISULFIDE OXIDOREDUCTASE DCC"/>
    <property type="match status" value="1"/>
</dbReference>
<accession>D6XUH3</accession>
<dbReference type="Pfam" id="PF04134">
    <property type="entry name" value="DCC1-like"/>
    <property type="match status" value="1"/>
</dbReference>
<dbReference type="PANTHER" id="PTHR33639:SF2">
    <property type="entry name" value="DUF393 DOMAIN-CONTAINING PROTEIN"/>
    <property type="match status" value="1"/>
</dbReference>
<protein>
    <submittedName>
        <fullName evidence="1">Thiol-disulfide oxidoreductase DCC</fullName>
    </submittedName>
</protein>